<dbReference type="Gene3D" id="1.10.10.60">
    <property type="entry name" value="Homeodomain-like"/>
    <property type="match status" value="1"/>
</dbReference>
<feature type="domain" description="HTH psq-type" evidence="2">
    <location>
        <begin position="50"/>
        <end position="88"/>
    </location>
</feature>
<gene>
    <name evidence="3" type="ORF">PPNO1_LOCUS7236</name>
</gene>
<keyword evidence="4" id="KW-1185">Reference proteome</keyword>
<dbReference type="InterPro" id="IPR009057">
    <property type="entry name" value="Homeodomain-like_sf"/>
</dbReference>
<dbReference type="Proteomes" id="UP000838763">
    <property type="component" value="Unassembled WGS sequence"/>
</dbReference>
<evidence type="ECO:0000313" key="3">
    <source>
        <dbReference type="EMBL" id="CAI4217631.1"/>
    </source>
</evidence>
<sequence>MLIGIPCPVSRATVELEAAGAPNAISPPNRTDRPIPARAALTTLSMPKYTEEALQNAIRDVESGTSAKRAAKTWGVPRSTLQNRVRGSKPRREAYESLQRLPRTRSDSWSSGP</sequence>
<evidence type="ECO:0000256" key="1">
    <source>
        <dbReference type="SAM" id="MobiDB-lite"/>
    </source>
</evidence>
<protein>
    <recommendedName>
        <fullName evidence="2">HTH psq-type domain-containing protein</fullName>
    </recommendedName>
</protein>
<dbReference type="GO" id="GO:0003677">
    <property type="term" value="F:DNA binding"/>
    <property type="evidence" value="ECO:0007669"/>
    <property type="project" value="InterPro"/>
</dbReference>
<comment type="caution">
    <text evidence="3">The sequence shown here is derived from an EMBL/GenBank/DDBJ whole genome shotgun (WGS) entry which is preliminary data.</text>
</comment>
<dbReference type="OrthoDB" id="5396311at2759"/>
<dbReference type="EMBL" id="CALLCH030000016">
    <property type="protein sequence ID" value="CAI4217631.1"/>
    <property type="molecule type" value="Genomic_DNA"/>
</dbReference>
<reference evidence="3" key="1">
    <citation type="submission" date="2022-11" db="EMBL/GenBank/DDBJ databases">
        <authorList>
            <person name="Scott C."/>
            <person name="Bruce N."/>
        </authorList>
    </citation>
    <scope>NUCLEOTIDE SEQUENCE</scope>
</reference>
<dbReference type="InterPro" id="IPR007889">
    <property type="entry name" value="HTH_Psq"/>
</dbReference>
<accession>A0A9P1MDC1</accession>
<organism evidence="3 4">
    <name type="scientific">Parascedosporium putredinis</name>
    <dbReference type="NCBI Taxonomy" id="1442378"/>
    <lineage>
        <taxon>Eukaryota</taxon>
        <taxon>Fungi</taxon>
        <taxon>Dikarya</taxon>
        <taxon>Ascomycota</taxon>
        <taxon>Pezizomycotina</taxon>
        <taxon>Sordariomycetes</taxon>
        <taxon>Hypocreomycetidae</taxon>
        <taxon>Microascales</taxon>
        <taxon>Microascaceae</taxon>
        <taxon>Parascedosporium</taxon>
    </lineage>
</organism>
<feature type="region of interest" description="Disordered" evidence="1">
    <location>
        <begin position="61"/>
        <end position="113"/>
    </location>
</feature>
<proteinExistence type="predicted"/>
<evidence type="ECO:0000259" key="2">
    <source>
        <dbReference type="Pfam" id="PF05225"/>
    </source>
</evidence>
<dbReference type="AlphaFoldDB" id="A0A9P1MDC1"/>
<evidence type="ECO:0000313" key="4">
    <source>
        <dbReference type="Proteomes" id="UP000838763"/>
    </source>
</evidence>
<name>A0A9P1MDC1_9PEZI</name>
<dbReference type="Pfam" id="PF05225">
    <property type="entry name" value="HTH_psq"/>
    <property type="match status" value="1"/>
</dbReference>
<dbReference type="SUPFAM" id="SSF46689">
    <property type="entry name" value="Homeodomain-like"/>
    <property type="match status" value="1"/>
</dbReference>